<reference evidence="3 4" key="1">
    <citation type="submission" date="2020-07" db="EMBL/GenBank/DDBJ databases">
        <title>non toxigenic Corynebacterium sp. nov from a clinical source.</title>
        <authorList>
            <person name="Bernier A.-M."/>
            <person name="Bernard K."/>
        </authorList>
    </citation>
    <scope>NUCLEOTIDE SEQUENCE [LARGE SCALE GENOMIC DNA]</scope>
    <source>
        <strain evidence="4">NML 93-0612</strain>
    </source>
</reference>
<protein>
    <submittedName>
        <fullName evidence="3">P-II family nitrogen regulator</fullName>
    </submittedName>
</protein>
<dbReference type="InterPro" id="IPR015867">
    <property type="entry name" value="N-reg_PII/ATP_PRibTrfase_C"/>
</dbReference>
<sequence>MKLINAVIQPFMLDDVREALSQLGIHGMTVTEVQGFGAQKAKSEVYRGENYNPGFVSKTKIEILVHAEATEKVIEAIIASARTGKVGDGKIWVTPVDEAIRVRTGERGDEAL</sequence>
<organism evidence="3 4">
    <name type="scientific">Corynebacterium hindlerae</name>
    <dbReference type="NCBI Taxonomy" id="699041"/>
    <lineage>
        <taxon>Bacteria</taxon>
        <taxon>Bacillati</taxon>
        <taxon>Actinomycetota</taxon>
        <taxon>Actinomycetes</taxon>
        <taxon>Mycobacteriales</taxon>
        <taxon>Corynebacteriaceae</taxon>
        <taxon>Corynebacterium</taxon>
    </lineage>
</organism>
<evidence type="ECO:0000313" key="4">
    <source>
        <dbReference type="Proteomes" id="UP000515570"/>
    </source>
</evidence>
<dbReference type="PANTHER" id="PTHR30115">
    <property type="entry name" value="NITROGEN REGULATORY PROTEIN P-II"/>
    <property type="match status" value="1"/>
</dbReference>
<comment type="similarity">
    <text evidence="2">Belongs to the P(II) protein family.</text>
</comment>
<keyword evidence="1" id="KW-0597">Phosphoprotein</keyword>
<dbReference type="GO" id="GO:0005829">
    <property type="term" value="C:cytosol"/>
    <property type="evidence" value="ECO:0007669"/>
    <property type="project" value="TreeGrafter"/>
</dbReference>
<dbReference type="GO" id="GO:0030234">
    <property type="term" value="F:enzyme regulator activity"/>
    <property type="evidence" value="ECO:0007669"/>
    <property type="project" value="InterPro"/>
</dbReference>
<dbReference type="AlphaFoldDB" id="A0A7G5FIG7"/>
<dbReference type="Pfam" id="PF00543">
    <property type="entry name" value="P-II"/>
    <property type="match status" value="1"/>
</dbReference>
<dbReference type="Gene3D" id="3.30.70.120">
    <property type="match status" value="1"/>
</dbReference>
<dbReference type="SMART" id="SM00938">
    <property type="entry name" value="P-II"/>
    <property type="match status" value="1"/>
</dbReference>
<dbReference type="GO" id="GO:0005524">
    <property type="term" value="F:ATP binding"/>
    <property type="evidence" value="ECO:0007669"/>
    <property type="project" value="TreeGrafter"/>
</dbReference>
<feature type="modified residue" description="O-UMP-tyrosine" evidence="1">
    <location>
        <position position="51"/>
    </location>
</feature>
<keyword evidence="4" id="KW-1185">Reference proteome</keyword>
<dbReference type="RefSeq" id="WP_182387264.1">
    <property type="nucleotide sequence ID" value="NZ_CP059833.1"/>
</dbReference>
<dbReference type="SUPFAM" id="SSF54913">
    <property type="entry name" value="GlnB-like"/>
    <property type="match status" value="1"/>
</dbReference>
<evidence type="ECO:0000256" key="2">
    <source>
        <dbReference type="RuleBase" id="RU003936"/>
    </source>
</evidence>
<evidence type="ECO:0000313" key="3">
    <source>
        <dbReference type="EMBL" id="QMV86408.1"/>
    </source>
</evidence>
<gene>
    <name evidence="3" type="ORF">HW450_02185</name>
</gene>
<proteinExistence type="inferred from homology"/>
<evidence type="ECO:0000256" key="1">
    <source>
        <dbReference type="PIRSR" id="PIRSR602187-50"/>
    </source>
</evidence>
<dbReference type="PROSITE" id="PS51343">
    <property type="entry name" value="PII_GLNB_DOM"/>
    <property type="match status" value="1"/>
</dbReference>
<dbReference type="InterPro" id="IPR017918">
    <property type="entry name" value="N-reg_PII_CS"/>
</dbReference>
<dbReference type="Proteomes" id="UP000515570">
    <property type="component" value="Chromosome"/>
</dbReference>
<accession>A0A7G5FIG7</accession>
<dbReference type="GO" id="GO:0006808">
    <property type="term" value="P:regulation of nitrogen utilization"/>
    <property type="evidence" value="ECO:0007669"/>
    <property type="project" value="InterPro"/>
</dbReference>
<dbReference type="InterPro" id="IPR002187">
    <property type="entry name" value="N-reg_PII"/>
</dbReference>
<dbReference type="InterPro" id="IPR011322">
    <property type="entry name" value="N-reg_PII-like_a/b"/>
</dbReference>
<name>A0A7G5FIG7_9CORY</name>
<dbReference type="EMBL" id="CP059833">
    <property type="protein sequence ID" value="QMV86408.1"/>
    <property type="molecule type" value="Genomic_DNA"/>
</dbReference>
<dbReference type="PROSITE" id="PS00638">
    <property type="entry name" value="PII_GLNB_CTER"/>
    <property type="match status" value="1"/>
</dbReference>
<dbReference type="PRINTS" id="PR00340">
    <property type="entry name" value="PIIGLNB"/>
</dbReference>
<dbReference type="PANTHER" id="PTHR30115:SF11">
    <property type="entry name" value="NITROGEN REGULATORY PROTEIN P-II HOMOLOG"/>
    <property type="match status" value="1"/>
</dbReference>